<comment type="caution">
    <text evidence="12">The sequence shown here is derived from an EMBL/GenBank/DDBJ whole genome shotgun (WGS) entry which is preliminary data.</text>
</comment>
<evidence type="ECO:0000256" key="11">
    <source>
        <dbReference type="ARBA" id="ARBA00049878"/>
    </source>
</evidence>
<name>A0A2S7T7Z4_9FLAO</name>
<organism evidence="12 13">
    <name type="scientific">Aureicoccus marinus</name>
    <dbReference type="NCBI Taxonomy" id="754435"/>
    <lineage>
        <taxon>Bacteria</taxon>
        <taxon>Pseudomonadati</taxon>
        <taxon>Bacteroidota</taxon>
        <taxon>Flavobacteriia</taxon>
        <taxon>Flavobacteriales</taxon>
        <taxon>Flavobacteriaceae</taxon>
        <taxon>Aureicoccus</taxon>
    </lineage>
</organism>
<evidence type="ECO:0000256" key="2">
    <source>
        <dbReference type="ARBA" id="ARBA00005426"/>
    </source>
</evidence>
<evidence type="ECO:0000313" key="12">
    <source>
        <dbReference type="EMBL" id="PQJ16052.1"/>
    </source>
</evidence>
<dbReference type="Pfam" id="PF02391">
    <property type="entry name" value="MoaE"/>
    <property type="match status" value="1"/>
</dbReference>
<dbReference type="PANTHER" id="PTHR23404">
    <property type="entry name" value="MOLYBDOPTERIN SYNTHASE RELATED"/>
    <property type="match status" value="1"/>
</dbReference>
<evidence type="ECO:0000256" key="7">
    <source>
        <dbReference type="ARBA" id="ARBA00029745"/>
    </source>
</evidence>
<evidence type="ECO:0000256" key="10">
    <source>
        <dbReference type="ARBA" id="ARBA00032474"/>
    </source>
</evidence>
<comment type="catalytic activity">
    <reaction evidence="11">
        <text>2 [molybdopterin-synthase sulfur-carrier protein]-C-terminal-Gly-aminoethanethioate + cyclic pyranopterin phosphate + H2O = molybdopterin + 2 [molybdopterin-synthase sulfur-carrier protein]-C-terminal Gly-Gly + 2 H(+)</text>
        <dbReference type="Rhea" id="RHEA:26333"/>
        <dbReference type="Rhea" id="RHEA-COMP:12202"/>
        <dbReference type="Rhea" id="RHEA-COMP:19907"/>
        <dbReference type="ChEBI" id="CHEBI:15377"/>
        <dbReference type="ChEBI" id="CHEBI:15378"/>
        <dbReference type="ChEBI" id="CHEBI:58698"/>
        <dbReference type="ChEBI" id="CHEBI:59648"/>
        <dbReference type="ChEBI" id="CHEBI:90778"/>
        <dbReference type="ChEBI" id="CHEBI:232372"/>
        <dbReference type="EC" id="2.8.1.12"/>
    </reaction>
</comment>
<accession>A0A2S7T7Z4</accession>
<evidence type="ECO:0000256" key="6">
    <source>
        <dbReference type="ARBA" id="ARBA00026066"/>
    </source>
</evidence>
<keyword evidence="5" id="KW-0501">Molybdenum cofactor biosynthesis</keyword>
<proteinExistence type="inferred from homology"/>
<dbReference type="GO" id="GO:0006777">
    <property type="term" value="P:Mo-molybdopterin cofactor biosynthetic process"/>
    <property type="evidence" value="ECO:0007669"/>
    <property type="project" value="UniProtKB-KW"/>
</dbReference>
<comment type="subunit">
    <text evidence="6">Heterotetramer of 2 MoaD subunits and 2 MoaE subunits. Also stable as homodimer. The enzyme changes between these two forms during catalysis.</text>
</comment>
<dbReference type="SUPFAM" id="SSF54690">
    <property type="entry name" value="Molybdopterin synthase subunit MoaE"/>
    <property type="match status" value="1"/>
</dbReference>
<evidence type="ECO:0000256" key="3">
    <source>
        <dbReference type="ARBA" id="ARBA00011950"/>
    </source>
</evidence>
<evidence type="ECO:0000256" key="8">
    <source>
        <dbReference type="ARBA" id="ARBA00030407"/>
    </source>
</evidence>
<dbReference type="CDD" id="cd00756">
    <property type="entry name" value="MoaE"/>
    <property type="match status" value="1"/>
</dbReference>
<dbReference type="InterPro" id="IPR036563">
    <property type="entry name" value="MoaE_sf"/>
</dbReference>
<evidence type="ECO:0000256" key="5">
    <source>
        <dbReference type="ARBA" id="ARBA00023150"/>
    </source>
</evidence>
<dbReference type="OrthoDB" id="9803224at2"/>
<evidence type="ECO:0000256" key="9">
    <source>
        <dbReference type="ARBA" id="ARBA00030781"/>
    </source>
</evidence>
<keyword evidence="13" id="KW-1185">Reference proteome</keyword>
<comment type="pathway">
    <text evidence="1">Cofactor biosynthesis; molybdopterin biosynthesis.</text>
</comment>
<gene>
    <name evidence="12" type="ORF">BST99_10240</name>
</gene>
<dbReference type="AlphaFoldDB" id="A0A2S7T7Z4"/>
<evidence type="ECO:0000256" key="4">
    <source>
        <dbReference type="ARBA" id="ARBA00013858"/>
    </source>
</evidence>
<dbReference type="Gene3D" id="3.90.1170.40">
    <property type="entry name" value="Molybdopterin biosynthesis MoaE subunit"/>
    <property type="match status" value="1"/>
</dbReference>
<dbReference type="Proteomes" id="UP000239366">
    <property type="component" value="Unassembled WGS sequence"/>
</dbReference>
<protein>
    <recommendedName>
        <fullName evidence="4">Molybdopterin synthase catalytic subunit</fullName>
        <ecNumber evidence="3">2.8.1.12</ecNumber>
    </recommendedName>
    <alternativeName>
        <fullName evidence="9">MPT synthase subunit 2</fullName>
    </alternativeName>
    <alternativeName>
        <fullName evidence="7">Molybdenum cofactor biosynthesis protein E</fullName>
    </alternativeName>
    <alternativeName>
        <fullName evidence="8">Molybdopterin-converting factor large subunit</fullName>
    </alternativeName>
    <alternativeName>
        <fullName evidence="10">Molybdopterin-converting factor subunit 2</fullName>
    </alternativeName>
</protein>
<dbReference type="InterPro" id="IPR003448">
    <property type="entry name" value="Mopterin_biosynth_MoaE"/>
</dbReference>
<comment type="similarity">
    <text evidence="2">Belongs to the MoaE family.</text>
</comment>
<sequence>MSTQTSIFQNGAISPEFIAKCITELQSQIRVGGHDIFLGQVRADEKEGKKVGAIVYTAYEEMANKKAHEIAEKAVADHGLSSLQIYHSLGEVKAGEICLFVFASAPHRKEVFVGLNQAVEALKAELPVFGKEVWSDASSTWKVNQ</sequence>
<evidence type="ECO:0000313" key="13">
    <source>
        <dbReference type="Proteomes" id="UP000239366"/>
    </source>
</evidence>
<dbReference type="RefSeq" id="WP_105001721.1">
    <property type="nucleotide sequence ID" value="NZ_MQVX01000001.1"/>
</dbReference>
<dbReference type="EMBL" id="MQVX01000001">
    <property type="protein sequence ID" value="PQJ16052.1"/>
    <property type="molecule type" value="Genomic_DNA"/>
</dbReference>
<reference evidence="13" key="1">
    <citation type="submission" date="2016-11" db="EMBL/GenBank/DDBJ databases">
        <title>Trade-off between light-utilization and light-protection in marine flavobacteria.</title>
        <authorList>
            <person name="Kumagai Y."/>
            <person name="Yoshizawa S."/>
            <person name="Kogure K."/>
        </authorList>
    </citation>
    <scope>NUCLEOTIDE SEQUENCE [LARGE SCALE GENOMIC DNA]</scope>
    <source>
        <strain evidence="13">SG-18</strain>
    </source>
</reference>
<dbReference type="GO" id="GO:0030366">
    <property type="term" value="F:molybdopterin synthase activity"/>
    <property type="evidence" value="ECO:0007669"/>
    <property type="project" value="UniProtKB-EC"/>
</dbReference>
<evidence type="ECO:0000256" key="1">
    <source>
        <dbReference type="ARBA" id="ARBA00005046"/>
    </source>
</evidence>
<dbReference type="EC" id="2.8.1.12" evidence="3"/>